<dbReference type="PANTHER" id="PTHR28605:SF1">
    <property type="entry name" value="CHROMOSOME TRANSMISSION FIDELITY FACTOR 8"/>
    <property type="match status" value="1"/>
</dbReference>
<dbReference type="GO" id="GO:0007064">
    <property type="term" value="P:mitotic sister chromatid cohesion"/>
    <property type="evidence" value="ECO:0007669"/>
    <property type="project" value="InterPro"/>
</dbReference>
<dbReference type="RefSeq" id="XP_034389986.1">
    <property type="nucleotide sequence ID" value="XM_034534095.1"/>
</dbReference>
<dbReference type="AlphaFoldDB" id="A0A8C2X2P7"/>
<dbReference type="InterPro" id="IPR018607">
    <property type="entry name" value="Ctf8"/>
</dbReference>
<dbReference type="GeneTree" id="ENSGT00400000025006"/>
<dbReference type="OrthoDB" id="121932at2759"/>
<proteinExistence type="inferred from homology"/>
<protein>
    <submittedName>
        <fullName evidence="7">CTF8, chromosome transmission fidelity factor 8 homolog (S. cerevisiae)</fullName>
    </submittedName>
</protein>
<evidence type="ECO:0000256" key="5">
    <source>
        <dbReference type="ARBA" id="ARBA00023306"/>
    </source>
</evidence>
<keyword evidence="2" id="KW-0235">DNA replication</keyword>
<reference evidence="7" key="2">
    <citation type="submission" date="2025-09" db="UniProtKB">
        <authorList>
            <consortium name="Ensembl"/>
        </authorList>
    </citation>
    <scope>IDENTIFICATION</scope>
</reference>
<reference evidence="7" key="1">
    <citation type="submission" date="2025-08" db="UniProtKB">
        <authorList>
            <consortium name="Ensembl"/>
        </authorList>
    </citation>
    <scope>IDENTIFICATION</scope>
</reference>
<gene>
    <name evidence="7" type="primary">chtf8</name>
</gene>
<dbReference type="GO" id="GO:0006260">
    <property type="term" value="P:DNA replication"/>
    <property type="evidence" value="ECO:0007669"/>
    <property type="project" value="UniProtKB-KW"/>
</dbReference>
<evidence type="ECO:0000313" key="7">
    <source>
        <dbReference type="Ensembl" id="ENSCLMP00005012453.1"/>
    </source>
</evidence>
<comment type="similarity">
    <text evidence="6">Belongs to the CTF8 family.</text>
</comment>
<comment type="subcellular location">
    <subcellularLocation>
        <location evidence="1">Nucleus</location>
    </subcellularLocation>
</comment>
<evidence type="ECO:0000256" key="1">
    <source>
        <dbReference type="ARBA" id="ARBA00004123"/>
    </source>
</evidence>
<evidence type="ECO:0000313" key="8">
    <source>
        <dbReference type="Proteomes" id="UP000694565"/>
    </source>
</evidence>
<dbReference type="KEGG" id="clum:117731750"/>
<keyword evidence="3" id="KW-0238">DNA-binding</keyword>
<keyword evidence="4" id="KW-0539">Nucleus</keyword>
<name>A0A8C2X2P7_CYCLU</name>
<dbReference type="CTD" id="54921"/>
<organism evidence="7 8">
    <name type="scientific">Cyclopterus lumpus</name>
    <name type="common">Lumpsucker</name>
    <dbReference type="NCBI Taxonomy" id="8103"/>
    <lineage>
        <taxon>Eukaryota</taxon>
        <taxon>Metazoa</taxon>
        <taxon>Chordata</taxon>
        <taxon>Craniata</taxon>
        <taxon>Vertebrata</taxon>
        <taxon>Euteleostomi</taxon>
        <taxon>Actinopterygii</taxon>
        <taxon>Neopterygii</taxon>
        <taxon>Teleostei</taxon>
        <taxon>Neoteleostei</taxon>
        <taxon>Acanthomorphata</taxon>
        <taxon>Eupercaria</taxon>
        <taxon>Perciformes</taxon>
        <taxon>Cottioidei</taxon>
        <taxon>Cottales</taxon>
        <taxon>Cyclopteridae</taxon>
        <taxon>Cyclopterus</taxon>
    </lineage>
</organism>
<dbReference type="PANTHER" id="PTHR28605">
    <property type="entry name" value="CTF8, CHROMOSOME TRANSMISSION FIDELITY FACTOR 8 HOMOLOG (S. CEREVISIAE)"/>
    <property type="match status" value="1"/>
</dbReference>
<keyword evidence="8" id="KW-1185">Reference proteome</keyword>
<dbReference type="Proteomes" id="UP000694565">
    <property type="component" value="Unplaced"/>
</dbReference>
<dbReference type="GO" id="GO:0031390">
    <property type="term" value="C:Ctf18 RFC-like complex"/>
    <property type="evidence" value="ECO:0007669"/>
    <property type="project" value="InterPro"/>
</dbReference>
<evidence type="ECO:0000256" key="3">
    <source>
        <dbReference type="ARBA" id="ARBA00023125"/>
    </source>
</evidence>
<dbReference type="GeneID" id="117731750"/>
<keyword evidence="5" id="KW-0131">Cell cycle</keyword>
<evidence type="ECO:0000256" key="2">
    <source>
        <dbReference type="ARBA" id="ARBA00022705"/>
    </source>
</evidence>
<evidence type="ECO:0000256" key="6">
    <source>
        <dbReference type="ARBA" id="ARBA00038447"/>
    </source>
</evidence>
<dbReference type="Pfam" id="PF09696">
    <property type="entry name" value="Ctf8"/>
    <property type="match status" value="1"/>
</dbReference>
<dbReference type="GO" id="GO:0003677">
    <property type="term" value="F:DNA binding"/>
    <property type="evidence" value="ECO:0007669"/>
    <property type="project" value="UniProtKB-KW"/>
</dbReference>
<accession>A0A8C2X2P7</accession>
<sequence>MLTTKKSTGRRRVEAGHRAAYTVNDNRRCPLAASQTDHRPVRLLPGSHRLEHAPNSTRWETSATTLRTFEPVVNHPNRKYVITRTVDTARSKRRRNGVWSCCAGISSRRYFVSHDRTMVQIVIRGSVDGSSPPEWLLVELQGEMVSRHNSGLAGNVMGDLLSTREGTPVLIVGHHILYGKQLKLEKPLAVLTKHSSHLQDSLGSHGKDGSSEDVTQVAMETNQQGPTSTSYTVSALIKRKLIFKTRPKPIITNVPKKV</sequence>
<dbReference type="Ensembl" id="ENSCLMT00005013338.1">
    <property type="protein sequence ID" value="ENSCLMP00005012453.1"/>
    <property type="gene ID" value="ENSCLMG00005006667.1"/>
</dbReference>
<evidence type="ECO:0000256" key="4">
    <source>
        <dbReference type="ARBA" id="ARBA00023242"/>
    </source>
</evidence>